<name>A0A0M9GLA0_9HYPH</name>
<feature type="signal peptide" evidence="1">
    <location>
        <begin position="1"/>
        <end position="22"/>
    </location>
</feature>
<reference evidence="2 3" key="1">
    <citation type="submission" date="2015-01" db="EMBL/GenBank/DDBJ databases">
        <title>Ahrensia donghaiensis sp. nov., a novel dimethylsulphoniopropionate-cleavage bacterium isolated from seawater and emended descriptions of the genus Ahrensia and Ahrensia kielensis.</title>
        <authorList>
            <person name="Liu J."/>
        </authorList>
    </citation>
    <scope>NUCLEOTIDE SEQUENCE [LARGE SCALE GENOMIC DNA]</scope>
    <source>
        <strain evidence="2 3">LZD062</strain>
    </source>
</reference>
<dbReference type="EMBL" id="JXMU01000029">
    <property type="protein sequence ID" value="KPB00119.1"/>
    <property type="molecule type" value="Genomic_DNA"/>
</dbReference>
<dbReference type="RefSeq" id="WP_054000294.1">
    <property type="nucleotide sequence ID" value="NZ_JXMU01000029.1"/>
</dbReference>
<dbReference type="Proteomes" id="UP000038011">
    <property type="component" value="Unassembled WGS sequence"/>
</dbReference>
<gene>
    <name evidence="2" type="ORF">SU32_15530</name>
</gene>
<evidence type="ECO:0000313" key="2">
    <source>
        <dbReference type="EMBL" id="KPB00119.1"/>
    </source>
</evidence>
<sequence>MSILGNLTALGVLASVAGGAWAGLSQGGAAPDPVEVQSEETAEPADIYLELDLIAVPLIIDDRIDGYLLSRFLVQVDEEEAKRFELNLETYLRDAVYRQLIATTASLDTQNTYEIFDATATKILEKINTELGVEMVDSITIAQLDVLQNDAVLIDDTVGASNTASESESASVQ</sequence>
<organism evidence="2 3">
    <name type="scientific">Ahrensia marina</name>
    <dbReference type="NCBI Taxonomy" id="1514904"/>
    <lineage>
        <taxon>Bacteria</taxon>
        <taxon>Pseudomonadati</taxon>
        <taxon>Pseudomonadota</taxon>
        <taxon>Alphaproteobacteria</taxon>
        <taxon>Hyphomicrobiales</taxon>
        <taxon>Ahrensiaceae</taxon>
        <taxon>Ahrensia</taxon>
    </lineage>
</organism>
<dbReference type="PATRIC" id="fig|1514904.3.peg.2251"/>
<evidence type="ECO:0000256" key="1">
    <source>
        <dbReference type="SAM" id="SignalP"/>
    </source>
</evidence>
<evidence type="ECO:0008006" key="4">
    <source>
        <dbReference type="Google" id="ProtNLM"/>
    </source>
</evidence>
<accession>A0A0M9GLA0</accession>
<feature type="chain" id="PRO_5005836412" description="Flagellar basal body-associated protein FliL" evidence="1">
    <location>
        <begin position="23"/>
        <end position="173"/>
    </location>
</feature>
<keyword evidence="3" id="KW-1185">Reference proteome</keyword>
<dbReference type="AlphaFoldDB" id="A0A0M9GLA0"/>
<proteinExistence type="predicted"/>
<keyword evidence="1" id="KW-0732">Signal</keyword>
<evidence type="ECO:0000313" key="3">
    <source>
        <dbReference type="Proteomes" id="UP000038011"/>
    </source>
</evidence>
<comment type="caution">
    <text evidence="2">The sequence shown here is derived from an EMBL/GenBank/DDBJ whole genome shotgun (WGS) entry which is preliminary data.</text>
</comment>
<protein>
    <recommendedName>
        <fullName evidence="4">Flagellar basal body-associated protein FliL</fullName>
    </recommendedName>
</protein>
<dbReference type="OrthoDB" id="7847400at2"/>